<evidence type="ECO:0008006" key="17">
    <source>
        <dbReference type="Google" id="ProtNLM"/>
    </source>
</evidence>
<dbReference type="EMBL" id="CM004391">
    <property type="protein sequence ID" value="OAY50858.1"/>
    <property type="molecule type" value="Genomic_DNA"/>
</dbReference>
<dbReference type="PRINTS" id="PR00463">
    <property type="entry name" value="EP450I"/>
</dbReference>
<dbReference type="PANTHER" id="PTHR47947:SF26">
    <property type="entry name" value="CYTOCHROME P450"/>
    <property type="match status" value="1"/>
</dbReference>
<organism evidence="15 16">
    <name type="scientific">Manihot esculenta</name>
    <name type="common">Cassava</name>
    <name type="synonym">Jatropha manihot</name>
    <dbReference type="NCBI Taxonomy" id="3983"/>
    <lineage>
        <taxon>Eukaryota</taxon>
        <taxon>Viridiplantae</taxon>
        <taxon>Streptophyta</taxon>
        <taxon>Embryophyta</taxon>
        <taxon>Tracheophyta</taxon>
        <taxon>Spermatophyta</taxon>
        <taxon>Magnoliopsida</taxon>
        <taxon>eudicotyledons</taxon>
        <taxon>Gunneridae</taxon>
        <taxon>Pentapetalae</taxon>
        <taxon>rosids</taxon>
        <taxon>fabids</taxon>
        <taxon>Malpighiales</taxon>
        <taxon>Euphorbiaceae</taxon>
        <taxon>Crotonoideae</taxon>
        <taxon>Manihoteae</taxon>
        <taxon>Manihot</taxon>
    </lineage>
</organism>
<dbReference type="GO" id="GO:0004497">
    <property type="term" value="F:monooxygenase activity"/>
    <property type="evidence" value="ECO:0007669"/>
    <property type="project" value="UniProtKB-KW"/>
</dbReference>
<evidence type="ECO:0000256" key="13">
    <source>
        <dbReference type="RuleBase" id="RU000461"/>
    </source>
</evidence>
<keyword evidence="4 12" id="KW-0349">Heme</keyword>
<keyword evidence="9 12" id="KW-0408">Iron</keyword>
<proteinExistence type="inferred from homology"/>
<evidence type="ECO:0000256" key="9">
    <source>
        <dbReference type="ARBA" id="ARBA00023004"/>
    </source>
</evidence>
<dbReference type="FunFam" id="1.10.630.10:FF:000026">
    <property type="entry name" value="Cytochrome P450 82C4"/>
    <property type="match status" value="1"/>
</dbReference>
<feature type="transmembrane region" description="Helical" evidence="14">
    <location>
        <begin position="6"/>
        <end position="27"/>
    </location>
</feature>
<evidence type="ECO:0000256" key="6">
    <source>
        <dbReference type="ARBA" id="ARBA00022723"/>
    </source>
</evidence>
<protein>
    <recommendedName>
        <fullName evidence="17">Cytochrome P450</fullName>
    </recommendedName>
</protein>
<keyword evidence="6 12" id="KW-0479">Metal-binding</keyword>
<evidence type="ECO:0000256" key="14">
    <source>
        <dbReference type="SAM" id="Phobius"/>
    </source>
</evidence>
<dbReference type="STRING" id="3983.A0A2C9VZ76"/>
<evidence type="ECO:0000256" key="3">
    <source>
        <dbReference type="ARBA" id="ARBA00010617"/>
    </source>
</evidence>
<dbReference type="OMA" id="FTWNAWA"/>
<evidence type="ECO:0000256" key="5">
    <source>
        <dbReference type="ARBA" id="ARBA00022692"/>
    </source>
</evidence>
<evidence type="ECO:0000256" key="10">
    <source>
        <dbReference type="ARBA" id="ARBA00023033"/>
    </source>
</evidence>
<keyword evidence="7 14" id="KW-1133">Transmembrane helix</keyword>
<dbReference type="Proteomes" id="UP000091857">
    <property type="component" value="Chromosome 5"/>
</dbReference>
<dbReference type="InterPro" id="IPR036396">
    <property type="entry name" value="Cyt_P450_sf"/>
</dbReference>
<evidence type="ECO:0000313" key="15">
    <source>
        <dbReference type="EMBL" id="OAY50858.1"/>
    </source>
</evidence>
<dbReference type="GO" id="GO:0020037">
    <property type="term" value="F:heme binding"/>
    <property type="evidence" value="ECO:0007669"/>
    <property type="project" value="InterPro"/>
</dbReference>
<dbReference type="Pfam" id="PF00067">
    <property type="entry name" value="p450"/>
    <property type="match status" value="1"/>
</dbReference>
<evidence type="ECO:0000256" key="4">
    <source>
        <dbReference type="ARBA" id="ARBA00022617"/>
    </source>
</evidence>
<evidence type="ECO:0000256" key="7">
    <source>
        <dbReference type="ARBA" id="ARBA00022989"/>
    </source>
</evidence>
<keyword evidence="11 14" id="KW-0472">Membrane</keyword>
<keyword evidence="5 14" id="KW-0812">Transmembrane</keyword>
<dbReference type="GO" id="GO:0016020">
    <property type="term" value="C:membrane"/>
    <property type="evidence" value="ECO:0007669"/>
    <property type="project" value="UniProtKB-SubCell"/>
</dbReference>
<dbReference type="PRINTS" id="PR00385">
    <property type="entry name" value="P450"/>
</dbReference>
<dbReference type="InterPro" id="IPR050651">
    <property type="entry name" value="Plant_Cytochrome_P450_Monoox"/>
</dbReference>
<comment type="subcellular location">
    <subcellularLocation>
        <location evidence="2">Membrane</location>
    </subcellularLocation>
</comment>
<sequence length="531" mass="60009">MESLFPFSASSMIIILPLITPLIYLIWKSRKASSKQRLPPEAAGGWPVFGHLHLLAGSQPPHIVLGNLADQMGPMFTIKLGVHRALVVSSWELARECFTTNDKAFAGRPKSIAMEILGYNYFMFGTSQYGDYWRQMRKIVSLEVLSNHRLQMLKHVREAEVRTAIEELYQQWIKNKNNSDKLLADMKRWFLDVTLNVVFKIVVGKRFAVSQKGEDGRESDDEWRTAMRGFFKFTGKFVVSDAFPFLRRLDLGGDEKEMKKTAKELDNIVEGWLQEHKQKRVSGEAYKGGEADFMDVLLSILEDAEELSGQDVDIINKSTCMALILGASDTTTVTLTWALSLLLNNRHVLKKAQQELDSVVGRERQVNESDMKDLVYLQAIIKEIFRLYPAAPLSVQHESIEDCSVGGYHIPSGTRLIVNLSKLHRDSRVWLNPSEFKPERFLTTHKDIDFKGQDFELIPFGSGRRMCPAVSFASQVVNLILATLLHSFEIENPSGQPVDMSESAGLTNLKATPLDVFLMPRLPPPLYAATT</sequence>
<dbReference type="InterPro" id="IPR017972">
    <property type="entry name" value="Cyt_P450_CS"/>
</dbReference>
<comment type="cofactor">
    <cofactor evidence="1 12">
        <name>heme</name>
        <dbReference type="ChEBI" id="CHEBI:30413"/>
    </cofactor>
</comment>
<dbReference type="CDD" id="cd20654">
    <property type="entry name" value="CYP82"/>
    <property type="match status" value="1"/>
</dbReference>
<keyword evidence="10 13" id="KW-0503">Monooxygenase</keyword>
<evidence type="ECO:0000313" key="16">
    <source>
        <dbReference type="Proteomes" id="UP000091857"/>
    </source>
</evidence>
<dbReference type="Gene3D" id="1.10.630.10">
    <property type="entry name" value="Cytochrome P450"/>
    <property type="match status" value="1"/>
</dbReference>
<evidence type="ECO:0000256" key="12">
    <source>
        <dbReference type="PIRSR" id="PIRSR602401-1"/>
    </source>
</evidence>
<dbReference type="AlphaFoldDB" id="A0A2C9VZ76"/>
<feature type="binding site" description="axial binding residue" evidence="12">
    <location>
        <position position="467"/>
    </location>
    <ligand>
        <name>heme</name>
        <dbReference type="ChEBI" id="CHEBI:30413"/>
    </ligand>
    <ligandPart>
        <name>Fe</name>
        <dbReference type="ChEBI" id="CHEBI:18248"/>
    </ligandPart>
</feature>
<accession>A0A2C9VZ76</accession>
<dbReference type="Gramene" id="Manes.05G167900.1.v8.1">
    <property type="protein sequence ID" value="Manes.05G167900.1.v8.1.CDS"/>
    <property type="gene ID" value="Manes.05G167900.v8.1"/>
</dbReference>
<dbReference type="SUPFAM" id="SSF48264">
    <property type="entry name" value="Cytochrome P450"/>
    <property type="match status" value="1"/>
</dbReference>
<dbReference type="PROSITE" id="PS00086">
    <property type="entry name" value="CYTOCHROME_P450"/>
    <property type="match status" value="1"/>
</dbReference>
<evidence type="ECO:0000256" key="1">
    <source>
        <dbReference type="ARBA" id="ARBA00001971"/>
    </source>
</evidence>
<dbReference type="GO" id="GO:0005506">
    <property type="term" value="F:iron ion binding"/>
    <property type="evidence" value="ECO:0007669"/>
    <property type="project" value="InterPro"/>
</dbReference>
<dbReference type="InterPro" id="IPR002401">
    <property type="entry name" value="Cyt_P450_E_grp-I"/>
</dbReference>
<dbReference type="PANTHER" id="PTHR47947">
    <property type="entry name" value="CYTOCHROME P450 82C3-RELATED"/>
    <property type="match status" value="1"/>
</dbReference>
<evidence type="ECO:0000256" key="2">
    <source>
        <dbReference type="ARBA" id="ARBA00004370"/>
    </source>
</evidence>
<dbReference type="OrthoDB" id="843948at2759"/>
<gene>
    <name evidence="15" type="ORF">MANES_05G167900v8</name>
</gene>
<evidence type="ECO:0000256" key="8">
    <source>
        <dbReference type="ARBA" id="ARBA00023002"/>
    </source>
</evidence>
<dbReference type="GO" id="GO:0016705">
    <property type="term" value="F:oxidoreductase activity, acting on paired donors, with incorporation or reduction of molecular oxygen"/>
    <property type="evidence" value="ECO:0007669"/>
    <property type="project" value="InterPro"/>
</dbReference>
<reference evidence="16" key="1">
    <citation type="journal article" date="2016" name="Nat. Biotechnol.">
        <title>Sequencing wild and cultivated cassava and related species reveals extensive interspecific hybridization and genetic diversity.</title>
        <authorList>
            <person name="Bredeson J.V."/>
            <person name="Lyons J.B."/>
            <person name="Prochnik S.E."/>
            <person name="Wu G.A."/>
            <person name="Ha C.M."/>
            <person name="Edsinger-Gonzales E."/>
            <person name="Grimwood J."/>
            <person name="Schmutz J."/>
            <person name="Rabbi I.Y."/>
            <person name="Egesi C."/>
            <person name="Nauluvula P."/>
            <person name="Lebot V."/>
            <person name="Ndunguru J."/>
            <person name="Mkamilo G."/>
            <person name="Bart R.S."/>
            <person name="Setter T.L."/>
            <person name="Gleadow R.M."/>
            <person name="Kulakow P."/>
            <person name="Ferguson M.E."/>
            <person name="Rounsley S."/>
            <person name="Rokhsar D.S."/>
        </authorList>
    </citation>
    <scope>NUCLEOTIDE SEQUENCE [LARGE SCALE GENOMIC DNA]</scope>
    <source>
        <strain evidence="16">cv. AM560-2</strain>
    </source>
</reference>
<keyword evidence="16" id="KW-1185">Reference proteome</keyword>
<comment type="caution">
    <text evidence="15">The sequence shown here is derived from an EMBL/GenBank/DDBJ whole genome shotgun (WGS) entry which is preliminary data.</text>
</comment>
<dbReference type="InterPro" id="IPR001128">
    <property type="entry name" value="Cyt_P450"/>
</dbReference>
<comment type="similarity">
    <text evidence="3 13">Belongs to the cytochrome P450 family.</text>
</comment>
<keyword evidence="8 13" id="KW-0560">Oxidoreductase</keyword>
<evidence type="ECO:0000256" key="11">
    <source>
        <dbReference type="ARBA" id="ARBA00023136"/>
    </source>
</evidence>
<name>A0A2C9VZ76_MANES</name>